<dbReference type="EMBL" id="SCLX01000045">
    <property type="protein sequence ID" value="RXF57291.1"/>
    <property type="molecule type" value="Genomic_DNA"/>
</dbReference>
<dbReference type="EMBL" id="CP047415">
    <property type="protein sequence ID" value="QLL73947.1"/>
    <property type="molecule type" value="Genomic_DNA"/>
</dbReference>
<evidence type="ECO:0000313" key="4">
    <source>
        <dbReference type="EMBL" id="TDN31274.1"/>
    </source>
</evidence>
<evidence type="ECO:0000313" key="1">
    <source>
        <dbReference type="EMBL" id="MBI1708111.1"/>
    </source>
</evidence>
<evidence type="ECO:0000313" key="2">
    <source>
        <dbReference type="EMBL" id="QLL73947.1"/>
    </source>
</evidence>
<evidence type="ECO:0000313" key="5">
    <source>
        <dbReference type="Proteomes" id="UP000289808"/>
    </source>
</evidence>
<reference evidence="4 6" key="1">
    <citation type="submission" date="2017-06" db="EMBL/GenBank/DDBJ databases">
        <authorList>
            <person name="Swanenburg J."/>
            <person name="Kort R."/>
        </authorList>
    </citation>
    <scope>NUCLEOTIDE SEQUENCE [LARGE SCALE GENOMIC DNA]</scope>
    <source>
        <strain evidence="4 6">RL05</strain>
    </source>
</reference>
<dbReference type="Proteomes" id="UP000295195">
    <property type="component" value="Unassembled WGS sequence"/>
</dbReference>
<proteinExistence type="predicted"/>
<reference evidence="3 5" key="2">
    <citation type="submission" date="2019-01" db="EMBL/GenBank/DDBJ databases">
        <title>The genome sequence of Lactobacillus crispatus L49.</title>
        <authorList>
            <person name="Zhong J."/>
            <person name="Zhang J."/>
        </authorList>
    </citation>
    <scope>NUCLEOTIDE SEQUENCE [LARGE SCALE GENOMIC DNA]</scope>
    <source>
        <strain evidence="3 5">L49</strain>
    </source>
</reference>
<evidence type="ECO:0000313" key="3">
    <source>
        <dbReference type="EMBL" id="RXF57291.1"/>
    </source>
</evidence>
<evidence type="ECO:0000313" key="7">
    <source>
        <dbReference type="Proteomes" id="UP000510660"/>
    </source>
</evidence>
<evidence type="ECO:0000313" key="6">
    <source>
        <dbReference type="Proteomes" id="UP000295195"/>
    </source>
</evidence>
<reference evidence="1" key="4">
    <citation type="submission" date="2020-07" db="EMBL/GenBank/DDBJ databases">
        <title>Comparative genomics analyses of Lactobacillus crispatus isolated from different ecological niches.</title>
        <authorList>
            <person name="Mancino W."/>
            <person name="Mancabelli L."/>
            <person name="Lugli G.A."/>
            <person name="Milani C."/>
            <person name="Viappiani A."/>
            <person name="Anzalone R."/>
            <person name="Longhi G."/>
            <person name="Ventura M."/>
            <person name="Turroni F."/>
        </authorList>
    </citation>
    <scope>NUCLEOTIDE SEQUENCE</scope>
    <source>
        <strain evidence="1">LB65</strain>
    </source>
</reference>
<dbReference type="Proteomes" id="UP000510660">
    <property type="component" value="Chromosome"/>
</dbReference>
<name>A0A135Z6K6_9LACO</name>
<gene>
    <name evidence="4" type="ORF">CEE75_06365</name>
    <name evidence="3" type="ORF">ERD32_07805</name>
    <name evidence="2" type="ORF">GTO85_06005</name>
    <name evidence="1" type="ORF">HYQ56_1091</name>
</gene>
<dbReference type="RefSeq" id="WP_005719660.1">
    <property type="nucleotide sequence ID" value="NZ_JACCPP010000020.1"/>
</dbReference>
<dbReference type="EMBL" id="NKLP01000115">
    <property type="protein sequence ID" value="TDN31274.1"/>
    <property type="molecule type" value="Genomic_DNA"/>
</dbReference>
<protein>
    <submittedName>
        <fullName evidence="3">Uncharacterized protein</fullName>
    </submittedName>
</protein>
<accession>A0A135Z6K6</accession>
<dbReference type="EMBL" id="JACCPP010000020">
    <property type="protein sequence ID" value="MBI1708111.1"/>
    <property type="molecule type" value="Genomic_DNA"/>
</dbReference>
<sequence length="63" mass="6903">MDITAVSLLLVPNVHDKKQEIERIDHLLNQINQIGTSYLLNDVQSNAVGSAMNNAIYPANRAG</sequence>
<organism evidence="3 5">
    <name type="scientific">Lactobacillus crispatus</name>
    <dbReference type="NCBI Taxonomy" id="47770"/>
    <lineage>
        <taxon>Bacteria</taxon>
        <taxon>Bacillati</taxon>
        <taxon>Bacillota</taxon>
        <taxon>Bacilli</taxon>
        <taxon>Lactobacillales</taxon>
        <taxon>Lactobacillaceae</taxon>
        <taxon>Lactobacillus</taxon>
    </lineage>
</organism>
<dbReference type="AlphaFoldDB" id="A0A135Z6K6"/>
<dbReference type="Proteomes" id="UP001194414">
    <property type="component" value="Unassembled WGS sequence"/>
</dbReference>
<reference evidence="2 7" key="3">
    <citation type="submission" date="2020-01" db="EMBL/GenBank/DDBJ databases">
        <title>Complete and circular genome sequences of six lactobacillus isolates from horses.</title>
        <authorList>
            <person name="Hassan H.M."/>
        </authorList>
    </citation>
    <scope>NUCLEOTIDE SEQUENCE [LARGE SCALE GENOMIC DNA]</scope>
    <source>
        <strain evidence="2 7">1D</strain>
    </source>
</reference>
<dbReference type="Proteomes" id="UP000289808">
    <property type="component" value="Unassembled WGS sequence"/>
</dbReference>